<evidence type="ECO:0000256" key="4">
    <source>
        <dbReference type="ARBA" id="ARBA00022989"/>
    </source>
</evidence>
<feature type="transmembrane region" description="Helical" evidence="6">
    <location>
        <begin position="76"/>
        <end position="94"/>
    </location>
</feature>
<organism evidence="7 8">
    <name type="scientific">Chitinibacter fontanus</name>
    <dbReference type="NCBI Taxonomy" id="1737446"/>
    <lineage>
        <taxon>Bacteria</taxon>
        <taxon>Pseudomonadati</taxon>
        <taxon>Pseudomonadota</taxon>
        <taxon>Betaproteobacteria</taxon>
        <taxon>Neisseriales</taxon>
        <taxon>Chitinibacteraceae</taxon>
        <taxon>Chitinibacter</taxon>
    </lineage>
</organism>
<dbReference type="AlphaFoldDB" id="A0A7D5V9N0"/>
<name>A0A7D5V9N0_9NEIS</name>
<keyword evidence="2" id="KW-1003">Cell membrane</keyword>
<evidence type="ECO:0000256" key="6">
    <source>
        <dbReference type="SAM" id="Phobius"/>
    </source>
</evidence>
<proteinExistence type="predicted"/>
<protein>
    <submittedName>
        <fullName evidence="7">YitT family protein</fullName>
    </submittedName>
</protein>
<accession>A0A7D5V9N0</accession>
<feature type="transmembrane region" description="Helical" evidence="6">
    <location>
        <begin position="106"/>
        <end position="124"/>
    </location>
</feature>
<dbReference type="Proteomes" id="UP000510822">
    <property type="component" value="Chromosome"/>
</dbReference>
<reference evidence="7 8" key="1">
    <citation type="journal article" date="2016" name="Int. J. Syst. Evol. Microbiol.">
        <title>Chitinibacter fontanus sp. nov., isolated from a spring.</title>
        <authorList>
            <person name="Sheu S.Y."/>
            <person name="Li Y.S."/>
            <person name="Young C.C."/>
            <person name="Chen W.M."/>
        </authorList>
    </citation>
    <scope>NUCLEOTIDE SEQUENCE [LARGE SCALE GENOMIC DNA]</scope>
    <source>
        <strain evidence="7 8">STM-7</strain>
    </source>
</reference>
<dbReference type="PANTHER" id="PTHR33545:SF5">
    <property type="entry name" value="UPF0750 MEMBRANE PROTEIN YITT"/>
    <property type="match status" value="1"/>
</dbReference>
<dbReference type="KEGG" id="cfon:HZU75_08525"/>
<dbReference type="Pfam" id="PF02588">
    <property type="entry name" value="YitT_membrane"/>
    <property type="match status" value="1"/>
</dbReference>
<evidence type="ECO:0000313" key="8">
    <source>
        <dbReference type="Proteomes" id="UP000510822"/>
    </source>
</evidence>
<keyword evidence="5 6" id="KW-0472">Membrane</keyword>
<evidence type="ECO:0000256" key="5">
    <source>
        <dbReference type="ARBA" id="ARBA00023136"/>
    </source>
</evidence>
<dbReference type="EMBL" id="CP058952">
    <property type="protein sequence ID" value="QLI81571.1"/>
    <property type="molecule type" value="Genomic_DNA"/>
</dbReference>
<gene>
    <name evidence="7" type="ORF">HZU75_08525</name>
</gene>
<feature type="transmembrane region" description="Helical" evidence="6">
    <location>
        <begin position="12"/>
        <end position="31"/>
    </location>
</feature>
<evidence type="ECO:0000256" key="2">
    <source>
        <dbReference type="ARBA" id="ARBA00022475"/>
    </source>
</evidence>
<feature type="transmembrane region" description="Helical" evidence="6">
    <location>
        <begin position="51"/>
        <end position="69"/>
    </location>
</feature>
<keyword evidence="3 6" id="KW-0812">Transmembrane</keyword>
<evidence type="ECO:0000313" key="7">
    <source>
        <dbReference type="EMBL" id="QLI81571.1"/>
    </source>
</evidence>
<feature type="transmembrane region" description="Helical" evidence="6">
    <location>
        <begin position="144"/>
        <end position="166"/>
    </location>
</feature>
<feature type="transmembrane region" description="Helical" evidence="6">
    <location>
        <begin position="172"/>
        <end position="189"/>
    </location>
</feature>
<dbReference type="PANTHER" id="PTHR33545">
    <property type="entry name" value="UPF0750 MEMBRANE PROTEIN YITT-RELATED"/>
    <property type="match status" value="1"/>
</dbReference>
<evidence type="ECO:0000256" key="3">
    <source>
        <dbReference type="ARBA" id="ARBA00022692"/>
    </source>
</evidence>
<dbReference type="RefSeq" id="WP_180305682.1">
    <property type="nucleotide sequence ID" value="NZ_CP058952.1"/>
</dbReference>
<comment type="subcellular location">
    <subcellularLocation>
        <location evidence="1">Cell membrane</location>
        <topology evidence="1">Multi-pass membrane protein</topology>
    </subcellularLocation>
</comment>
<dbReference type="InterPro" id="IPR003740">
    <property type="entry name" value="YitT"/>
</dbReference>
<evidence type="ECO:0000256" key="1">
    <source>
        <dbReference type="ARBA" id="ARBA00004651"/>
    </source>
</evidence>
<dbReference type="GO" id="GO:0005886">
    <property type="term" value="C:plasma membrane"/>
    <property type="evidence" value="ECO:0007669"/>
    <property type="project" value="UniProtKB-SubCell"/>
</dbReference>
<sequence>MPKRHTWLEDAQGLFSGVLLMALAIQFFKHAGLLTGGVTGLAFLLHYATHWAYGLIFFAISIPFYVFAYRVLGREFTLKTFCCIALLSLLADWLPRWISFAQLDPLFASVIGGLLAGVGILMLIRHKASLGGVTVLALFTQQRFGWRAGHVQLGFDLAILACGMAMVSGPKLLYSIIGALALNLVIAINHRPGRYMGM</sequence>
<keyword evidence="8" id="KW-1185">Reference proteome</keyword>
<keyword evidence="4 6" id="KW-1133">Transmembrane helix</keyword>
<dbReference type="InterPro" id="IPR051461">
    <property type="entry name" value="UPF0750_membrane"/>
</dbReference>